<evidence type="ECO:0000256" key="5">
    <source>
        <dbReference type="ARBA" id="ARBA00023127"/>
    </source>
</evidence>
<dbReference type="InterPro" id="IPR043198">
    <property type="entry name" value="Cyclin/Ssn8"/>
</dbReference>
<feature type="region of interest" description="Disordered" evidence="10">
    <location>
        <begin position="336"/>
        <end position="368"/>
    </location>
</feature>
<dbReference type="Pfam" id="PF00134">
    <property type="entry name" value="Cyclin_N"/>
    <property type="match status" value="1"/>
</dbReference>
<evidence type="ECO:0000313" key="13">
    <source>
        <dbReference type="Proteomes" id="UP000284706"/>
    </source>
</evidence>
<evidence type="ECO:0000256" key="2">
    <source>
        <dbReference type="ARBA" id="ARBA00008638"/>
    </source>
</evidence>
<evidence type="ECO:0000256" key="1">
    <source>
        <dbReference type="ARBA" id="ARBA00004123"/>
    </source>
</evidence>
<keyword evidence="4" id="KW-0805">Transcription regulation</keyword>
<comment type="subcellular location">
    <subcellularLocation>
        <location evidence="1">Nucleus</location>
    </subcellularLocation>
</comment>
<dbReference type="GO" id="GO:0005634">
    <property type="term" value="C:nucleus"/>
    <property type="evidence" value="ECO:0007669"/>
    <property type="project" value="UniProtKB-SubCell"/>
</dbReference>
<dbReference type="STRING" id="231916.A0A409WP43"/>
<dbReference type="SUPFAM" id="SSF47954">
    <property type="entry name" value="Cyclin-like"/>
    <property type="match status" value="2"/>
</dbReference>
<evidence type="ECO:0000256" key="7">
    <source>
        <dbReference type="ARBA" id="ARBA00023163"/>
    </source>
</evidence>
<dbReference type="EMBL" id="NHYE01004961">
    <property type="protein sequence ID" value="PPQ80269.1"/>
    <property type="molecule type" value="Genomic_DNA"/>
</dbReference>
<evidence type="ECO:0000259" key="11">
    <source>
        <dbReference type="SMART" id="SM00385"/>
    </source>
</evidence>
<feature type="region of interest" description="Disordered" evidence="10">
    <location>
        <begin position="165"/>
        <end position="184"/>
    </location>
</feature>
<dbReference type="PANTHER" id="PTHR10026">
    <property type="entry name" value="CYCLIN"/>
    <property type="match status" value="1"/>
</dbReference>
<evidence type="ECO:0000256" key="6">
    <source>
        <dbReference type="ARBA" id="ARBA00023159"/>
    </source>
</evidence>
<evidence type="ECO:0000313" key="12">
    <source>
        <dbReference type="EMBL" id="PPQ80269.1"/>
    </source>
</evidence>
<accession>A0A409WP43</accession>
<sequence>MATDFWASSHFKRWIVDRAALRQARLEDLQYVEDPEYLDYLAIYFAQLITKLGKKLHCRQRTIATAIVFFRRFYLKNSYCETDPFLVIAACCYLAAKAEESPIHIKLIVSESRALFSQEIYSGRGFSVDNAKVAEMEFYLVDDLECDLVVFHPYRTLLTLCRQESSGETPSEEGEALESGVGIGAEDGPRYWGTGEGQLELAPSALKTAWSIINDTYRSQLCLLYPPHLIAIAAIYLTFIIHPPVSSDHDGSGELSSEPSPPTTRQPRRSSRQVSHASTQPASPKKSAQDTIGFLSELNVSLPVVATIVQEIISLYTVWDRYKEDGSPEAAKVRELAAANSPSTSSTRASASAGATPAMDDTPAAESDGNYITPAFLSSVLQKMREARIMDFAPASRPAVAVNKRLERTQAAG</sequence>
<dbReference type="Gene3D" id="1.10.472.10">
    <property type="entry name" value="Cyclin-like"/>
    <property type="match status" value="2"/>
</dbReference>
<proteinExistence type="inferred from homology"/>
<dbReference type="CDD" id="cd20513">
    <property type="entry name" value="CYCLIN_CCNC_rpt1"/>
    <property type="match status" value="1"/>
</dbReference>
<dbReference type="SMART" id="SM00385">
    <property type="entry name" value="CYCLIN"/>
    <property type="match status" value="1"/>
</dbReference>
<feature type="domain" description="Cyclin-like" evidence="11">
    <location>
        <begin position="47"/>
        <end position="142"/>
    </location>
</feature>
<keyword evidence="8" id="KW-0539">Nucleus</keyword>
<evidence type="ECO:0000256" key="8">
    <source>
        <dbReference type="ARBA" id="ARBA00023242"/>
    </source>
</evidence>
<evidence type="ECO:0000256" key="10">
    <source>
        <dbReference type="SAM" id="MobiDB-lite"/>
    </source>
</evidence>
<comment type="similarity">
    <text evidence="2">Belongs to the cyclin family. Cyclin C subfamily.</text>
</comment>
<dbReference type="OrthoDB" id="10266018at2759"/>
<dbReference type="GO" id="GO:0016538">
    <property type="term" value="F:cyclin-dependent protein serine/threonine kinase regulator activity"/>
    <property type="evidence" value="ECO:0007669"/>
    <property type="project" value="InterPro"/>
</dbReference>
<dbReference type="GO" id="GO:0006357">
    <property type="term" value="P:regulation of transcription by RNA polymerase II"/>
    <property type="evidence" value="ECO:0007669"/>
    <property type="project" value="InterPro"/>
</dbReference>
<feature type="region of interest" description="Disordered" evidence="10">
    <location>
        <begin position="248"/>
        <end position="288"/>
    </location>
</feature>
<feature type="compositionally biased region" description="Low complexity" evidence="10">
    <location>
        <begin position="337"/>
        <end position="358"/>
    </location>
</feature>
<dbReference type="AlphaFoldDB" id="A0A409WP43"/>
<gene>
    <name evidence="12" type="ORF">CVT26_012012</name>
</gene>
<evidence type="ECO:0000256" key="4">
    <source>
        <dbReference type="ARBA" id="ARBA00023015"/>
    </source>
</evidence>
<name>A0A409WP43_9AGAR</name>
<keyword evidence="6" id="KW-0010">Activator</keyword>
<dbReference type="InterPro" id="IPR036915">
    <property type="entry name" value="Cyclin-like_sf"/>
</dbReference>
<dbReference type="InParanoid" id="A0A409WP43"/>
<dbReference type="FunCoup" id="A0A409WP43">
    <property type="interactions" value="536"/>
</dbReference>
<keyword evidence="7" id="KW-0804">Transcription</keyword>
<comment type="caution">
    <text evidence="12">The sequence shown here is derived from an EMBL/GenBank/DDBJ whole genome shotgun (WGS) entry which is preliminary data.</text>
</comment>
<evidence type="ECO:0000256" key="9">
    <source>
        <dbReference type="RuleBase" id="RU000383"/>
    </source>
</evidence>
<keyword evidence="13" id="KW-1185">Reference proteome</keyword>
<reference evidence="12 13" key="1">
    <citation type="journal article" date="2018" name="Evol. Lett.">
        <title>Horizontal gene cluster transfer increased hallucinogenic mushroom diversity.</title>
        <authorList>
            <person name="Reynolds H.T."/>
            <person name="Vijayakumar V."/>
            <person name="Gluck-Thaler E."/>
            <person name="Korotkin H.B."/>
            <person name="Matheny P.B."/>
            <person name="Slot J.C."/>
        </authorList>
    </citation>
    <scope>NUCLEOTIDE SEQUENCE [LARGE SCALE GENOMIC DNA]</scope>
    <source>
        <strain evidence="12 13">SRW20</strain>
    </source>
</reference>
<evidence type="ECO:0000256" key="3">
    <source>
        <dbReference type="ARBA" id="ARBA00022491"/>
    </source>
</evidence>
<keyword evidence="3" id="KW-0678">Repressor</keyword>
<dbReference type="FunFam" id="1.10.472.10:FF:000076">
    <property type="entry name" value="RNA polymerase II holoenzyme cyclin-like subunit"/>
    <property type="match status" value="1"/>
</dbReference>
<protein>
    <recommendedName>
        <fullName evidence="11">Cyclin-like domain-containing protein</fullName>
    </recommendedName>
</protein>
<dbReference type="Proteomes" id="UP000284706">
    <property type="component" value="Unassembled WGS sequence"/>
</dbReference>
<dbReference type="InterPro" id="IPR006671">
    <property type="entry name" value="Cyclin_N"/>
</dbReference>
<organism evidence="12 13">
    <name type="scientific">Gymnopilus dilepis</name>
    <dbReference type="NCBI Taxonomy" id="231916"/>
    <lineage>
        <taxon>Eukaryota</taxon>
        <taxon>Fungi</taxon>
        <taxon>Dikarya</taxon>
        <taxon>Basidiomycota</taxon>
        <taxon>Agaricomycotina</taxon>
        <taxon>Agaricomycetes</taxon>
        <taxon>Agaricomycetidae</taxon>
        <taxon>Agaricales</taxon>
        <taxon>Agaricineae</taxon>
        <taxon>Hymenogastraceae</taxon>
        <taxon>Gymnopilus</taxon>
    </lineage>
</organism>
<keyword evidence="5 9" id="KW-0195">Cyclin</keyword>
<dbReference type="InterPro" id="IPR013763">
    <property type="entry name" value="Cyclin-like_dom"/>
</dbReference>